<protein>
    <submittedName>
        <fullName evidence="1">Uncharacterized protein</fullName>
    </submittedName>
</protein>
<keyword evidence="2" id="KW-1185">Reference proteome</keyword>
<evidence type="ECO:0000313" key="1">
    <source>
        <dbReference type="EMBL" id="KAK2940402.1"/>
    </source>
</evidence>
<organism evidence="1 2">
    <name type="scientific">Blattamonas nauphoetae</name>
    <dbReference type="NCBI Taxonomy" id="2049346"/>
    <lineage>
        <taxon>Eukaryota</taxon>
        <taxon>Metamonada</taxon>
        <taxon>Preaxostyla</taxon>
        <taxon>Oxymonadida</taxon>
        <taxon>Blattamonas</taxon>
    </lineage>
</organism>
<proteinExistence type="predicted"/>
<accession>A0ABQ9WLQ8</accession>
<gene>
    <name evidence="1" type="ORF">BLNAU_24682</name>
</gene>
<name>A0ABQ9WLQ8_9EUKA</name>
<dbReference type="EMBL" id="JARBJD010000677">
    <property type="protein sequence ID" value="KAK2940402.1"/>
    <property type="molecule type" value="Genomic_DNA"/>
</dbReference>
<sequence>MLSSSSLLNVTSKRTPLLRTRTDLGWDDDAGCELWRRPSQPEHLLLLLHPRIERSRIVFKQELHKTQRFNYAAGSTTTSATFTLCTFKDMTAKSETTLGLSDPHQKRHVTQRLAVLLPRLQRQRATRTSDNTLIPQITSTPTIDTCKVTFSGATATVTVTTKEVIGGAMEILLEGCLVPRLVYVQFSVNERIQQSGQRVCHLERAGFFRQPLSLRSFALPGDVDANTTTMTVTGVTLLEGLYSMLVQSDGLNDSDRMLLFIRRVRQDD</sequence>
<comment type="caution">
    <text evidence="1">The sequence shown here is derived from an EMBL/GenBank/DDBJ whole genome shotgun (WGS) entry which is preliminary data.</text>
</comment>
<reference evidence="1 2" key="1">
    <citation type="journal article" date="2022" name="bioRxiv">
        <title>Genomics of Preaxostyla Flagellates Illuminates Evolutionary Transitions and the Path Towards Mitochondrial Loss.</title>
        <authorList>
            <person name="Novak L.V.F."/>
            <person name="Treitli S.C."/>
            <person name="Pyrih J."/>
            <person name="Halakuc P."/>
            <person name="Pipaliya S.V."/>
            <person name="Vacek V."/>
            <person name="Brzon O."/>
            <person name="Soukal P."/>
            <person name="Eme L."/>
            <person name="Dacks J.B."/>
            <person name="Karnkowska A."/>
            <person name="Elias M."/>
            <person name="Hampl V."/>
        </authorList>
    </citation>
    <scope>NUCLEOTIDE SEQUENCE [LARGE SCALE GENOMIC DNA]</scope>
    <source>
        <strain evidence="1">NAU3</strain>
        <tissue evidence="1">Gut</tissue>
    </source>
</reference>
<evidence type="ECO:0000313" key="2">
    <source>
        <dbReference type="Proteomes" id="UP001281761"/>
    </source>
</evidence>
<dbReference type="Proteomes" id="UP001281761">
    <property type="component" value="Unassembled WGS sequence"/>
</dbReference>